<dbReference type="AlphaFoldDB" id="A0A915E3V2"/>
<reference evidence="2" key="1">
    <citation type="submission" date="2022-11" db="UniProtKB">
        <authorList>
            <consortium name="WormBaseParasite"/>
        </authorList>
    </citation>
    <scope>IDENTIFICATION</scope>
</reference>
<protein>
    <submittedName>
        <fullName evidence="2">Uncharacterized protein</fullName>
    </submittedName>
</protein>
<dbReference type="Proteomes" id="UP000887574">
    <property type="component" value="Unplaced"/>
</dbReference>
<sequence length="82" mass="9367">MKQLLPIVPGQYGCHAQVAACFQNYRLYNIFVHHRLTENMRVGAAQRAFSEWLEHVGRGTNMVAPTNDRIHLMDGINVVNFV</sequence>
<accession>A0A915E3V2</accession>
<evidence type="ECO:0000313" key="2">
    <source>
        <dbReference type="WBParaSite" id="jg26676"/>
    </source>
</evidence>
<keyword evidence="1" id="KW-1185">Reference proteome</keyword>
<evidence type="ECO:0000313" key="1">
    <source>
        <dbReference type="Proteomes" id="UP000887574"/>
    </source>
</evidence>
<organism evidence="1 2">
    <name type="scientific">Ditylenchus dipsaci</name>
    <dbReference type="NCBI Taxonomy" id="166011"/>
    <lineage>
        <taxon>Eukaryota</taxon>
        <taxon>Metazoa</taxon>
        <taxon>Ecdysozoa</taxon>
        <taxon>Nematoda</taxon>
        <taxon>Chromadorea</taxon>
        <taxon>Rhabditida</taxon>
        <taxon>Tylenchina</taxon>
        <taxon>Tylenchomorpha</taxon>
        <taxon>Sphaerularioidea</taxon>
        <taxon>Anguinidae</taxon>
        <taxon>Anguininae</taxon>
        <taxon>Ditylenchus</taxon>
    </lineage>
</organism>
<proteinExistence type="predicted"/>
<name>A0A915E3V2_9BILA</name>
<dbReference type="WBParaSite" id="jg26676">
    <property type="protein sequence ID" value="jg26676"/>
    <property type="gene ID" value="jg26676"/>
</dbReference>